<evidence type="ECO:0000313" key="4">
    <source>
        <dbReference type="EMBL" id="GFD21400.1"/>
    </source>
</evidence>
<dbReference type="CDD" id="cd03443">
    <property type="entry name" value="PaaI_thioesterase"/>
    <property type="match status" value="1"/>
</dbReference>
<dbReference type="AlphaFoldDB" id="A0A699UFV3"/>
<dbReference type="PROSITE" id="PS51770">
    <property type="entry name" value="HOTDOG_ACOT"/>
    <property type="match status" value="1"/>
</dbReference>
<dbReference type="NCBIfam" id="TIGR00369">
    <property type="entry name" value="unchar_dom_1"/>
    <property type="match status" value="1"/>
</dbReference>
<keyword evidence="2" id="KW-0378">Hydrolase</keyword>
<reference evidence="4" key="1">
    <citation type="journal article" date="2019" name="Sci. Rep.">
        <title>Draft genome of Tanacetum cinerariifolium, the natural source of mosquito coil.</title>
        <authorList>
            <person name="Yamashiro T."/>
            <person name="Shiraishi A."/>
            <person name="Satake H."/>
            <person name="Nakayama K."/>
        </authorList>
    </citation>
    <scope>NUCLEOTIDE SEQUENCE</scope>
</reference>
<evidence type="ECO:0000256" key="2">
    <source>
        <dbReference type="ARBA" id="ARBA00022801"/>
    </source>
</evidence>
<sequence>SPSTGPFTLACATVSIHPLPEWPALVAGYNRINAYGHANGMTLSAPAPGQAEYRMVIRPEHLSSPGVAHGGVLAGLMDAVLGAAALTLAFTTGELVSTVEFKINFLHPVRLGDELRAIAQVDHAGKSLVVCSGTIYRQVPGEAAETAVAQGLGTFNRYPA</sequence>
<dbReference type="PANTHER" id="PTHR21660:SF1">
    <property type="entry name" value="ACYL-COENZYME A THIOESTERASE 13"/>
    <property type="match status" value="1"/>
</dbReference>
<dbReference type="InterPro" id="IPR003736">
    <property type="entry name" value="PAAI_dom"/>
</dbReference>
<dbReference type="InterPro" id="IPR006683">
    <property type="entry name" value="Thioestr_dom"/>
</dbReference>
<gene>
    <name evidence="4" type="ORF">Tci_893369</name>
</gene>
<dbReference type="PANTHER" id="PTHR21660">
    <property type="entry name" value="THIOESTERASE SUPERFAMILY MEMBER-RELATED"/>
    <property type="match status" value="1"/>
</dbReference>
<evidence type="ECO:0000256" key="1">
    <source>
        <dbReference type="ARBA" id="ARBA00008324"/>
    </source>
</evidence>
<name>A0A699UFV3_TANCI</name>
<dbReference type="EMBL" id="BKCJ011329460">
    <property type="protein sequence ID" value="GFD21400.1"/>
    <property type="molecule type" value="Genomic_DNA"/>
</dbReference>
<dbReference type="InterPro" id="IPR029069">
    <property type="entry name" value="HotDog_dom_sf"/>
</dbReference>
<dbReference type="InterPro" id="IPR033120">
    <property type="entry name" value="HOTDOG_ACOT"/>
</dbReference>
<organism evidence="4">
    <name type="scientific">Tanacetum cinerariifolium</name>
    <name type="common">Dalmatian daisy</name>
    <name type="synonym">Chrysanthemum cinerariifolium</name>
    <dbReference type="NCBI Taxonomy" id="118510"/>
    <lineage>
        <taxon>Eukaryota</taxon>
        <taxon>Viridiplantae</taxon>
        <taxon>Streptophyta</taxon>
        <taxon>Embryophyta</taxon>
        <taxon>Tracheophyta</taxon>
        <taxon>Spermatophyta</taxon>
        <taxon>Magnoliopsida</taxon>
        <taxon>eudicotyledons</taxon>
        <taxon>Gunneridae</taxon>
        <taxon>Pentapetalae</taxon>
        <taxon>asterids</taxon>
        <taxon>campanulids</taxon>
        <taxon>Asterales</taxon>
        <taxon>Asteraceae</taxon>
        <taxon>Asteroideae</taxon>
        <taxon>Anthemideae</taxon>
        <taxon>Anthemidinae</taxon>
        <taxon>Tanacetum</taxon>
    </lineage>
</organism>
<comment type="caution">
    <text evidence="4">The sequence shown here is derived from an EMBL/GenBank/DDBJ whole genome shotgun (WGS) entry which is preliminary data.</text>
</comment>
<evidence type="ECO:0000259" key="3">
    <source>
        <dbReference type="PROSITE" id="PS51770"/>
    </source>
</evidence>
<dbReference type="SUPFAM" id="SSF54637">
    <property type="entry name" value="Thioesterase/thiol ester dehydrase-isomerase"/>
    <property type="match status" value="1"/>
</dbReference>
<feature type="domain" description="HotDog ACOT-type" evidence="3">
    <location>
        <begin position="47"/>
        <end position="160"/>
    </location>
</feature>
<dbReference type="GO" id="GO:0047617">
    <property type="term" value="F:fatty acyl-CoA hydrolase activity"/>
    <property type="evidence" value="ECO:0007669"/>
    <property type="project" value="InterPro"/>
</dbReference>
<protein>
    <recommendedName>
        <fullName evidence="3">HotDog ACOT-type domain-containing protein</fullName>
    </recommendedName>
</protein>
<comment type="similarity">
    <text evidence="1">Belongs to the thioesterase PaaI family.</text>
</comment>
<dbReference type="InterPro" id="IPR039298">
    <property type="entry name" value="ACOT13"/>
</dbReference>
<dbReference type="Pfam" id="PF03061">
    <property type="entry name" value="4HBT"/>
    <property type="match status" value="1"/>
</dbReference>
<proteinExistence type="inferred from homology"/>
<feature type="non-terminal residue" evidence="4">
    <location>
        <position position="1"/>
    </location>
</feature>
<feature type="non-terminal residue" evidence="4">
    <location>
        <position position="160"/>
    </location>
</feature>
<dbReference type="Gene3D" id="3.10.129.10">
    <property type="entry name" value="Hotdog Thioesterase"/>
    <property type="match status" value="1"/>
</dbReference>
<accession>A0A699UFV3</accession>